<dbReference type="GO" id="GO:0005829">
    <property type="term" value="C:cytosol"/>
    <property type="evidence" value="ECO:0007669"/>
    <property type="project" value="TreeGrafter"/>
</dbReference>
<dbReference type="Proteomes" id="UP001152797">
    <property type="component" value="Unassembled WGS sequence"/>
</dbReference>
<organism evidence="1">
    <name type="scientific">Cladocopium goreaui</name>
    <dbReference type="NCBI Taxonomy" id="2562237"/>
    <lineage>
        <taxon>Eukaryota</taxon>
        <taxon>Sar</taxon>
        <taxon>Alveolata</taxon>
        <taxon>Dinophyceae</taxon>
        <taxon>Suessiales</taxon>
        <taxon>Symbiodiniaceae</taxon>
        <taxon>Cladocopium</taxon>
    </lineage>
</organism>
<dbReference type="GO" id="GO:0006457">
    <property type="term" value="P:protein folding"/>
    <property type="evidence" value="ECO:0007669"/>
    <property type="project" value="TreeGrafter"/>
</dbReference>
<protein>
    <submittedName>
        <fullName evidence="1">Uncharacterized protein</fullName>
    </submittedName>
</protein>
<dbReference type="SUPFAM" id="SSF48452">
    <property type="entry name" value="TPR-like"/>
    <property type="match status" value="1"/>
</dbReference>
<dbReference type="OrthoDB" id="429938at2759"/>
<dbReference type="EMBL" id="CAMXCT030006832">
    <property type="protein sequence ID" value="CAL4808076.1"/>
    <property type="molecule type" value="Genomic_DNA"/>
</dbReference>
<dbReference type="InterPro" id="IPR011990">
    <property type="entry name" value="TPR-like_helical_dom_sf"/>
</dbReference>
<gene>
    <name evidence="1" type="ORF">C1SCF055_LOCUS45150</name>
</gene>
<keyword evidence="3" id="KW-1185">Reference proteome</keyword>
<dbReference type="PANTHER" id="PTHR46035">
    <property type="entry name" value="TETRATRICOPEPTIDE REPEAT PROTEIN 4"/>
    <property type="match status" value="1"/>
</dbReference>
<comment type="caution">
    <text evidence="1">The sequence shown here is derived from an EMBL/GenBank/DDBJ whole genome shotgun (WGS) entry which is preliminary data.</text>
</comment>
<reference evidence="2" key="2">
    <citation type="submission" date="2024-04" db="EMBL/GenBank/DDBJ databases">
        <authorList>
            <person name="Chen Y."/>
            <person name="Shah S."/>
            <person name="Dougan E. K."/>
            <person name="Thang M."/>
            <person name="Chan C."/>
        </authorList>
    </citation>
    <scope>NUCLEOTIDE SEQUENCE [LARGE SCALE GENOMIC DNA]</scope>
</reference>
<evidence type="ECO:0000313" key="1">
    <source>
        <dbReference type="EMBL" id="CAI4020764.1"/>
    </source>
</evidence>
<dbReference type="GO" id="GO:0005634">
    <property type="term" value="C:nucleus"/>
    <property type="evidence" value="ECO:0007669"/>
    <property type="project" value="TreeGrafter"/>
</dbReference>
<accession>A0A9P1GT09</accession>
<dbReference type="EMBL" id="CAMXCT020006832">
    <property type="protein sequence ID" value="CAL1174139.1"/>
    <property type="molecule type" value="Genomic_DNA"/>
</dbReference>
<dbReference type="EMBL" id="CAMXCT010006832">
    <property type="protein sequence ID" value="CAI4020764.1"/>
    <property type="molecule type" value="Genomic_DNA"/>
</dbReference>
<dbReference type="AlphaFoldDB" id="A0A9P1GT09"/>
<dbReference type="GO" id="GO:0051879">
    <property type="term" value="F:Hsp90 protein binding"/>
    <property type="evidence" value="ECO:0007669"/>
    <property type="project" value="TreeGrafter"/>
</dbReference>
<evidence type="ECO:0000313" key="3">
    <source>
        <dbReference type="Proteomes" id="UP001152797"/>
    </source>
</evidence>
<name>A0A9P1GT09_9DINO</name>
<dbReference type="GO" id="GO:0030544">
    <property type="term" value="F:Hsp70 protein binding"/>
    <property type="evidence" value="ECO:0007669"/>
    <property type="project" value="TreeGrafter"/>
</dbReference>
<dbReference type="PANTHER" id="PTHR46035:SF1">
    <property type="entry name" value="TETRATRICOPEPTIDE REPEAT PROTEIN 4"/>
    <property type="match status" value="1"/>
</dbReference>
<sequence length="258" mass="28108">MEAETAMEQVNSFKVEGNAKLTSGDLMAAVESYSCGIALCQKLKISGKSLGQLYVNRAQARARLEQHELALQDAEAGLLEDTENGRGFWRAASSAMSLERYDHCAALCMRGIKVLGDSAALEGMLEEARSRMDPTETSTATEFEKSVEEATSVNAVAEELSQRAVSLLQSYQREANKEDLQRAVKLFQATLQEDPQNEEALIGLGDILDAGMGDIPKNQDAAKKLWLQCNFAMPPALEDSPQLTDCPVTGVQWKDALS</sequence>
<proteinExistence type="predicted"/>
<dbReference type="Gene3D" id="1.25.40.10">
    <property type="entry name" value="Tetratricopeptide repeat domain"/>
    <property type="match status" value="2"/>
</dbReference>
<reference evidence="1" key="1">
    <citation type="submission" date="2022-10" db="EMBL/GenBank/DDBJ databases">
        <authorList>
            <person name="Chen Y."/>
            <person name="Dougan E. K."/>
            <person name="Chan C."/>
            <person name="Rhodes N."/>
            <person name="Thang M."/>
        </authorList>
    </citation>
    <scope>NUCLEOTIDE SEQUENCE</scope>
</reference>
<evidence type="ECO:0000313" key="2">
    <source>
        <dbReference type="EMBL" id="CAL1174139.1"/>
    </source>
</evidence>